<dbReference type="Gene3D" id="1.10.600.10">
    <property type="entry name" value="Farnesyl Diphosphate Synthase"/>
    <property type="match status" value="1"/>
</dbReference>
<evidence type="ECO:0000313" key="1">
    <source>
        <dbReference type="EMBL" id="GIG45393.1"/>
    </source>
</evidence>
<reference evidence="1" key="1">
    <citation type="submission" date="2021-01" db="EMBL/GenBank/DDBJ databases">
        <title>Whole genome shotgun sequence of Dactylosporangium siamense NBRC 106093.</title>
        <authorList>
            <person name="Komaki H."/>
            <person name="Tamura T."/>
        </authorList>
    </citation>
    <scope>NUCLEOTIDE SEQUENCE</scope>
    <source>
        <strain evidence="1">NBRC 106093</strain>
    </source>
</reference>
<evidence type="ECO:0000313" key="2">
    <source>
        <dbReference type="Proteomes" id="UP000660611"/>
    </source>
</evidence>
<proteinExistence type="predicted"/>
<dbReference type="SUPFAM" id="SSF48576">
    <property type="entry name" value="Terpenoid synthases"/>
    <property type="match status" value="1"/>
</dbReference>
<sequence>MAAEIGADLWRWASTHGARPDRNLTQRLAKVVTAIAPDLPASSAMVLARYCLWTFLVDDALDDVDADPAVLTGLAGRLSTLVRATDAPSAPAPALDAMLAELLAELRLAKAPTLLARFADALCAAIDAGVQHTVRAQQIQQGRAGAPTVVEYLAVAEHHVNYRSFAYLLLILAKASPTAVKSSRIDKALVAASRAIRIANDLASVDRDRAAGRLNVLLLQRLDVVDVAAFERRIDRYVRLHDDLLRDVVEASVLRRSLHVAVAVYRVTDLR</sequence>
<dbReference type="Pfam" id="PF19086">
    <property type="entry name" value="Terpene_syn_C_2"/>
    <property type="match status" value="1"/>
</dbReference>
<dbReference type="RefSeq" id="WP_203847195.1">
    <property type="nucleotide sequence ID" value="NZ_BAAAVW010000011.1"/>
</dbReference>
<gene>
    <name evidence="1" type="ORF">Dsi01nite_034340</name>
</gene>
<dbReference type="EMBL" id="BONQ01000052">
    <property type="protein sequence ID" value="GIG45393.1"/>
    <property type="molecule type" value="Genomic_DNA"/>
</dbReference>
<keyword evidence="2" id="KW-1185">Reference proteome</keyword>
<organism evidence="1 2">
    <name type="scientific">Dactylosporangium siamense</name>
    <dbReference type="NCBI Taxonomy" id="685454"/>
    <lineage>
        <taxon>Bacteria</taxon>
        <taxon>Bacillati</taxon>
        <taxon>Actinomycetota</taxon>
        <taxon>Actinomycetes</taxon>
        <taxon>Micromonosporales</taxon>
        <taxon>Micromonosporaceae</taxon>
        <taxon>Dactylosporangium</taxon>
    </lineage>
</organism>
<dbReference type="AlphaFoldDB" id="A0A919PNI9"/>
<comment type="caution">
    <text evidence="1">The sequence shown here is derived from an EMBL/GenBank/DDBJ whole genome shotgun (WGS) entry which is preliminary data.</text>
</comment>
<accession>A0A919PNI9</accession>
<name>A0A919PNI9_9ACTN</name>
<dbReference type="Proteomes" id="UP000660611">
    <property type="component" value="Unassembled WGS sequence"/>
</dbReference>
<dbReference type="InterPro" id="IPR008949">
    <property type="entry name" value="Isoprenoid_synthase_dom_sf"/>
</dbReference>
<protein>
    <submittedName>
        <fullName evidence="1">Uncharacterized protein</fullName>
    </submittedName>
</protein>